<accession>A0A9P8TYT3</accession>
<dbReference type="EMBL" id="JAIWOZ010000002">
    <property type="protein sequence ID" value="KAH6608739.1"/>
    <property type="molecule type" value="Genomic_DNA"/>
</dbReference>
<reference evidence="1" key="1">
    <citation type="submission" date="2021-08" db="EMBL/GenBank/DDBJ databases">
        <title>Chromosome-Level Trichoderma cornu-damae using Hi-C Data.</title>
        <authorList>
            <person name="Kim C.S."/>
        </authorList>
    </citation>
    <scope>NUCLEOTIDE SEQUENCE</scope>
    <source>
        <strain evidence="1">KA19-0412C</strain>
    </source>
</reference>
<keyword evidence="2" id="KW-1185">Reference proteome</keyword>
<protein>
    <submittedName>
        <fullName evidence="1">Uncharacterized protein</fullName>
    </submittedName>
</protein>
<evidence type="ECO:0000313" key="1">
    <source>
        <dbReference type="EMBL" id="KAH6608739.1"/>
    </source>
</evidence>
<organism evidence="1 2">
    <name type="scientific">Trichoderma cornu-damae</name>
    <dbReference type="NCBI Taxonomy" id="654480"/>
    <lineage>
        <taxon>Eukaryota</taxon>
        <taxon>Fungi</taxon>
        <taxon>Dikarya</taxon>
        <taxon>Ascomycota</taxon>
        <taxon>Pezizomycotina</taxon>
        <taxon>Sordariomycetes</taxon>
        <taxon>Hypocreomycetidae</taxon>
        <taxon>Hypocreales</taxon>
        <taxon>Hypocreaceae</taxon>
        <taxon>Trichoderma</taxon>
    </lineage>
</organism>
<dbReference type="AlphaFoldDB" id="A0A9P8TYT3"/>
<dbReference type="OrthoDB" id="5428038at2759"/>
<proteinExistence type="predicted"/>
<name>A0A9P8TYT3_9HYPO</name>
<gene>
    <name evidence="1" type="ORF">Trco_002085</name>
</gene>
<sequence>MLRQAVEHFHRQFAVSTPCRRLNSHSGPLESRRRQLGKRNMTGIMSSSSTYLPLWHFDIAWAPGEWKWEPPSTAEERRRKKHAISPSVLFDGLISWLEKSDGDRPFIRPPADVAVSSVSMGETAAIGPVHGCVSTPTDIPRELSKLRDRIALLDTANGEALDRLSGLFQRDILRRTKGTYLSVQGLRLAMEPLNQTARDKISDPRMADRLVTRIRRSLLTGLNVAQKKSPDNALVQDLWMAFAAIVCTSGVSYQNIRLFGRMMVLMPNSVRARIPVDQMFALARAFVDAQASSSNVSTLWASTAAHFGGALSTLDPMQMHNLDMEMNGLFAREERDAETDRKLRFSWLMTKAYNPTTTNDEFVQSYRDLIASPQIDLRHLQLWQIIVGRLKSTGAIDINAHWELTRRREYGSLSQRWEALFSAIHGLANASDVLTEVCSFFKGIDQTGTLISALSSLPISRMSIDSARTIATACDDHRLALHLYEALRSRLGQRAQITTWGWEAWVPYLERIIKDPEITRPVHWEVLNLPRLAAPRGPAGPEQVAREIQAKMALLDKMGQWYMEASHLNDRQVLRRLQRCASVQRALTRGVSSQVLAHVAEVVTRDLQKGEWGRTTWLQWLLGMVAQKHGDKQASDVLKTLKGWRWMVEHHKGPSPKNEP</sequence>
<dbReference type="Proteomes" id="UP000827724">
    <property type="component" value="Unassembled WGS sequence"/>
</dbReference>
<evidence type="ECO:0000313" key="2">
    <source>
        <dbReference type="Proteomes" id="UP000827724"/>
    </source>
</evidence>
<comment type="caution">
    <text evidence="1">The sequence shown here is derived from an EMBL/GenBank/DDBJ whole genome shotgun (WGS) entry which is preliminary data.</text>
</comment>